<evidence type="ECO:0000256" key="1">
    <source>
        <dbReference type="SAM" id="MobiDB-lite"/>
    </source>
</evidence>
<dbReference type="RefSeq" id="WP_115091060.1">
    <property type="nucleotide sequence ID" value="NZ_CP068107.1"/>
</dbReference>
<dbReference type="AlphaFoldDB" id="A0A378RMD8"/>
<evidence type="ECO:0000313" key="2">
    <source>
        <dbReference type="EMBL" id="STZ28176.1"/>
    </source>
</evidence>
<name>A0A378RMD8_MYROD</name>
<feature type="region of interest" description="Disordered" evidence="1">
    <location>
        <begin position="342"/>
        <end position="369"/>
    </location>
</feature>
<dbReference type="EMBL" id="UGQL01000001">
    <property type="protein sequence ID" value="STZ28176.1"/>
    <property type="molecule type" value="Genomic_DNA"/>
</dbReference>
<dbReference type="Gene3D" id="3.20.80.10">
    <property type="entry name" value="Regulatory factor, effector binding domain"/>
    <property type="match status" value="1"/>
</dbReference>
<gene>
    <name evidence="2" type="ORF">NCTC11179_01717</name>
</gene>
<evidence type="ECO:0000313" key="3">
    <source>
        <dbReference type="Proteomes" id="UP000255024"/>
    </source>
</evidence>
<dbReference type="Proteomes" id="UP000255024">
    <property type="component" value="Unassembled WGS sequence"/>
</dbReference>
<organism evidence="2 3">
    <name type="scientific">Myroides odoratus</name>
    <name type="common">Flavobacterium odoratum</name>
    <dbReference type="NCBI Taxonomy" id="256"/>
    <lineage>
        <taxon>Bacteria</taxon>
        <taxon>Pseudomonadati</taxon>
        <taxon>Bacteroidota</taxon>
        <taxon>Flavobacteriia</taxon>
        <taxon>Flavobacteriales</taxon>
        <taxon>Flavobacteriaceae</taxon>
        <taxon>Myroides</taxon>
    </lineage>
</organism>
<dbReference type="SUPFAM" id="SSF55961">
    <property type="entry name" value="Bet v1-like"/>
    <property type="match status" value="1"/>
</dbReference>
<accession>A0A378RMD8</accession>
<reference evidence="2 3" key="1">
    <citation type="submission" date="2018-06" db="EMBL/GenBank/DDBJ databases">
        <authorList>
            <consortium name="Pathogen Informatics"/>
            <person name="Doyle S."/>
        </authorList>
    </citation>
    <scope>NUCLEOTIDE SEQUENCE [LARGE SCALE GENOMIC DNA]</scope>
    <source>
        <strain evidence="2 3">NCTC11179</strain>
    </source>
</reference>
<protein>
    <recommendedName>
        <fullName evidence="4">Polyketide cyclase / dehydrase and lipid transport</fullName>
    </recommendedName>
</protein>
<dbReference type="InterPro" id="IPR011256">
    <property type="entry name" value="Reg_factor_effector_dom_sf"/>
</dbReference>
<feature type="compositionally biased region" description="Low complexity" evidence="1">
    <location>
        <begin position="351"/>
        <end position="362"/>
    </location>
</feature>
<proteinExistence type="predicted"/>
<sequence length="369" mass="41992">MKILKYFLLLITLLCVSLIVFVLTQSGNFKITKSFELDAPQPIVYQYIQDLNNWNDWIATEKLANGVYAIDLPNIGTYQIRKEYEKLNDSISQDILYDNKLSNIVWRFSTQGQKTKVDFSFEGSIDLKTKILTFFSGSPNKVVGEAIDNSINGLIVFFIKQYKEYDLTTTGSVKKAPLNYIYLDGTADYTDIKPSIELLHAKLTEFCTANNIKVDTTPLLVFDNTPLTQTLSFQYGFKLHDSIFLNEEELFKTATLEASSYFESTVSGYYSHLPKALREIRPIISKSEVFTNNPAGKMIIELNQSSFNNRLPSSWKTTILIPIIQNQQPTTVYDSIRRPYTRPYGIPKENTTTTDIPPTTTTGQEENNG</sequence>
<evidence type="ECO:0008006" key="4">
    <source>
        <dbReference type="Google" id="ProtNLM"/>
    </source>
</evidence>
<keyword evidence="3" id="KW-1185">Reference proteome</keyword>